<name>A0A271J6P5_9BACT</name>
<evidence type="ECO:0000256" key="4">
    <source>
        <dbReference type="ARBA" id="ARBA00022777"/>
    </source>
</evidence>
<evidence type="ECO:0000256" key="1">
    <source>
        <dbReference type="ARBA" id="ARBA00010688"/>
    </source>
</evidence>
<dbReference type="InterPro" id="IPR029056">
    <property type="entry name" value="Ribokinase-like"/>
</dbReference>
<dbReference type="InterPro" id="IPR011611">
    <property type="entry name" value="PfkB_dom"/>
</dbReference>
<dbReference type="GO" id="GO:0016301">
    <property type="term" value="F:kinase activity"/>
    <property type="evidence" value="ECO:0007669"/>
    <property type="project" value="UniProtKB-KW"/>
</dbReference>
<keyword evidence="5" id="KW-0067">ATP-binding</keyword>
<evidence type="ECO:0000259" key="6">
    <source>
        <dbReference type="Pfam" id="PF00294"/>
    </source>
</evidence>
<comment type="similarity">
    <text evidence="1">Belongs to the carbohydrate kinase PfkB family.</text>
</comment>
<dbReference type="Gene3D" id="3.40.1190.20">
    <property type="match status" value="1"/>
</dbReference>
<dbReference type="PANTHER" id="PTHR43085">
    <property type="entry name" value="HEXOKINASE FAMILY MEMBER"/>
    <property type="match status" value="1"/>
</dbReference>
<evidence type="ECO:0000256" key="2">
    <source>
        <dbReference type="ARBA" id="ARBA00022679"/>
    </source>
</evidence>
<evidence type="ECO:0000256" key="3">
    <source>
        <dbReference type="ARBA" id="ARBA00022741"/>
    </source>
</evidence>
<keyword evidence="8" id="KW-1185">Reference proteome</keyword>
<organism evidence="7 8">
    <name type="scientific">Rubrivirga marina</name>
    <dbReference type="NCBI Taxonomy" id="1196024"/>
    <lineage>
        <taxon>Bacteria</taxon>
        <taxon>Pseudomonadati</taxon>
        <taxon>Rhodothermota</taxon>
        <taxon>Rhodothermia</taxon>
        <taxon>Rhodothermales</taxon>
        <taxon>Rubricoccaceae</taxon>
        <taxon>Rubrivirga</taxon>
    </lineage>
</organism>
<evidence type="ECO:0000256" key="5">
    <source>
        <dbReference type="ARBA" id="ARBA00022840"/>
    </source>
</evidence>
<keyword evidence="2" id="KW-0808">Transferase</keyword>
<protein>
    <recommendedName>
        <fullName evidence="6">Carbohydrate kinase PfkB domain-containing protein</fullName>
    </recommendedName>
</protein>
<dbReference type="InterPro" id="IPR050306">
    <property type="entry name" value="PfkB_Carbo_kinase"/>
</dbReference>
<dbReference type="Proteomes" id="UP000216339">
    <property type="component" value="Unassembled WGS sequence"/>
</dbReference>
<proteinExistence type="inferred from homology"/>
<dbReference type="SUPFAM" id="SSF53613">
    <property type="entry name" value="Ribokinase-like"/>
    <property type="match status" value="1"/>
</dbReference>
<keyword evidence="3" id="KW-0547">Nucleotide-binding</keyword>
<keyword evidence="4" id="KW-0418">Kinase</keyword>
<feature type="domain" description="Carbohydrate kinase PfkB" evidence="6">
    <location>
        <begin position="12"/>
        <end position="300"/>
    </location>
</feature>
<gene>
    <name evidence="7" type="ORF">BSZ37_02580</name>
</gene>
<dbReference type="GO" id="GO:0005524">
    <property type="term" value="F:ATP binding"/>
    <property type="evidence" value="ECO:0007669"/>
    <property type="project" value="UniProtKB-KW"/>
</dbReference>
<sequence>MLESTPEAAAPLVVVAGEVLADLITSEPTDDLGGAAVFERHAGGSPANLASNLARLGVPVALVASVGDDGLGQFLTAAAERVGVDARFAVRDEPTSLVAVARSAGTPDFVAYRTADRLLWPSQLPDALLRRARLFHTSGFALSREPARATLLDAAARTRALGLAVSIDVNFAPDTDVRRAHQQDAARRVLALSPLVKCSRDDLTRLWGRDAASDDAAVGHLLGLGASLVCLTRGADGALVAWDDDLVEVPAEPVEAADVTGAGDAFWAGFLAAWLAGQDPSDCARAGARMAARKLTHVGPLPDAVDAAAVLGAA</sequence>
<comment type="caution">
    <text evidence="7">The sequence shown here is derived from an EMBL/GenBank/DDBJ whole genome shotgun (WGS) entry which is preliminary data.</text>
</comment>
<dbReference type="PANTHER" id="PTHR43085:SF1">
    <property type="entry name" value="PSEUDOURIDINE KINASE-RELATED"/>
    <property type="match status" value="1"/>
</dbReference>
<dbReference type="PROSITE" id="PS00584">
    <property type="entry name" value="PFKB_KINASES_2"/>
    <property type="match status" value="1"/>
</dbReference>
<dbReference type="EMBL" id="MQWD01000001">
    <property type="protein sequence ID" value="PAP78625.1"/>
    <property type="molecule type" value="Genomic_DNA"/>
</dbReference>
<dbReference type="AlphaFoldDB" id="A0A271J6P5"/>
<accession>A0A271J6P5</accession>
<reference evidence="7 8" key="1">
    <citation type="submission" date="2016-11" db="EMBL/GenBank/DDBJ databases">
        <title>Study of marine rhodopsin-containing bacteria.</title>
        <authorList>
            <person name="Yoshizawa S."/>
            <person name="Kumagai Y."/>
            <person name="Kogure K."/>
        </authorList>
    </citation>
    <scope>NUCLEOTIDE SEQUENCE [LARGE SCALE GENOMIC DNA]</scope>
    <source>
        <strain evidence="7 8">SAORIC-28</strain>
    </source>
</reference>
<dbReference type="Pfam" id="PF00294">
    <property type="entry name" value="PfkB"/>
    <property type="match status" value="1"/>
</dbReference>
<evidence type="ECO:0000313" key="7">
    <source>
        <dbReference type="EMBL" id="PAP78625.1"/>
    </source>
</evidence>
<evidence type="ECO:0000313" key="8">
    <source>
        <dbReference type="Proteomes" id="UP000216339"/>
    </source>
</evidence>
<dbReference type="InterPro" id="IPR002173">
    <property type="entry name" value="Carboh/pur_kinase_PfkB_CS"/>
</dbReference>